<dbReference type="PANTHER" id="PTHR32322">
    <property type="entry name" value="INNER MEMBRANE TRANSPORTER"/>
    <property type="match status" value="1"/>
</dbReference>
<keyword evidence="4 5" id="KW-0472">Membrane</keyword>
<feature type="transmembrane region" description="Helical" evidence="5">
    <location>
        <begin position="190"/>
        <end position="208"/>
    </location>
</feature>
<proteinExistence type="predicted"/>
<dbReference type="RefSeq" id="WP_243305484.1">
    <property type="nucleotide sequence ID" value="NZ_JALGBI010000001.1"/>
</dbReference>
<dbReference type="InterPro" id="IPR037185">
    <property type="entry name" value="EmrE-like"/>
</dbReference>
<feature type="transmembrane region" description="Helical" evidence="5">
    <location>
        <begin position="157"/>
        <end position="178"/>
    </location>
</feature>
<dbReference type="InterPro" id="IPR000620">
    <property type="entry name" value="EamA_dom"/>
</dbReference>
<feature type="transmembrane region" description="Helical" evidence="5">
    <location>
        <begin position="12"/>
        <end position="32"/>
    </location>
</feature>
<protein>
    <submittedName>
        <fullName evidence="7">EamA family transporter</fullName>
    </submittedName>
</protein>
<keyword evidence="3 5" id="KW-1133">Transmembrane helix</keyword>
<dbReference type="InterPro" id="IPR050638">
    <property type="entry name" value="AA-Vitamin_Transporters"/>
</dbReference>
<sequence>MTSSPAHRSGHAIELAWLAVLATLWGGSYTLIKLGVATIPPLTLIAGRTLVAGGLLLLILRWRGMALPRDGATWRRFLFQACLNSVVPFTLIAWAEQSVDAGLATILNSTSPVFAFLLTQAFTPVPPTRRQLAGVAAGLAGICLIVGPQAFDGLGRQLAAQLAIVAATVCFAGAAVFGRNFQALDPMMPATGSLLCGAAILVPLSLCFERPWTLTPSAGSVFALLGLAVFCTALAFVLYFRLVRTLGPVGVTAQAYLRVPIGVLIGALFLGESLTPGVWAGLACVVAGVAAMAAPARRVRAPR</sequence>
<accession>A0A9X2ALP7</accession>
<dbReference type="PANTHER" id="PTHR32322:SF9">
    <property type="entry name" value="AMINO-ACID METABOLITE EFFLUX PUMP-RELATED"/>
    <property type="match status" value="1"/>
</dbReference>
<keyword evidence="8" id="KW-1185">Reference proteome</keyword>
<dbReference type="EMBL" id="JALGBI010000001">
    <property type="protein sequence ID" value="MCJ0762918.1"/>
    <property type="molecule type" value="Genomic_DNA"/>
</dbReference>
<evidence type="ECO:0000256" key="3">
    <source>
        <dbReference type="ARBA" id="ARBA00022989"/>
    </source>
</evidence>
<feature type="transmembrane region" description="Helical" evidence="5">
    <location>
        <begin position="74"/>
        <end position="95"/>
    </location>
</feature>
<comment type="caution">
    <text evidence="7">The sequence shown here is derived from an EMBL/GenBank/DDBJ whole genome shotgun (WGS) entry which is preliminary data.</text>
</comment>
<evidence type="ECO:0000256" key="5">
    <source>
        <dbReference type="SAM" id="Phobius"/>
    </source>
</evidence>
<dbReference type="SUPFAM" id="SSF103481">
    <property type="entry name" value="Multidrug resistance efflux transporter EmrE"/>
    <property type="match status" value="2"/>
</dbReference>
<dbReference type="GO" id="GO:0016020">
    <property type="term" value="C:membrane"/>
    <property type="evidence" value="ECO:0007669"/>
    <property type="project" value="UniProtKB-SubCell"/>
</dbReference>
<feature type="transmembrane region" description="Helical" evidence="5">
    <location>
        <begin position="131"/>
        <end position="151"/>
    </location>
</feature>
<feature type="transmembrane region" description="Helical" evidence="5">
    <location>
        <begin position="255"/>
        <end position="271"/>
    </location>
</feature>
<name>A0A9X2ALP7_9BURK</name>
<evidence type="ECO:0000313" key="7">
    <source>
        <dbReference type="EMBL" id="MCJ0762918.1"/>
    </source>
</evidence>
<dbReference type="Proteomes" id="UP001139447">
    <property type="component" value="Unassembled WGS sequence"/>
</dbReference>
<gene>
    <name evidence="7" type="ORF">MMF98_06810</name>
</gene>
<organism evidence="7 8">
    <name type="scientific">Variovorax terrae</name>
    <dbReference type="NCBI Taxonomy" id="2923278"/>
    <lineage>
        <taxon>Bacteria</taxon>
        <taxon>Pseudomonadati</taxon>
        <taxon>Pseudomonadota</taxon>
        <taxon>Betaproteobacteria</taxon>
        <taxon>Burkholderiales</taxon>
        <taxon>Comamonadaceae</taxon>
        <taxon>Variovorax</taxon>
    </lineage>
</organism>
<dbReference type="AlphaFoldDB" id="A0A9X2ALP7"/>
<evidence type="ECO:0000259" key="6">
    <source>
        <dbReference type="Pfam" id="PF00892"/>
    </source>
</evidence>
<evidence type="ECO:0000313" key="8">
    <source>
        <dbReference type="Proteomes" id="UP001139447"/>
    </source>
</evidence>
<feature type="transmembrane region" description="Helical" evidence="5">
    <location>
        <begin position="101"/>
        <end position="119"/>
    </location>
</feature>
<evidence type="ECO:0000256" key="2">
    <source>
        <dbReference type="ARBA" id="ARBA00022692"/>
    </source>
</evidence>
<dbReference type="Pfam" id="PF00892">
    <property type="entry name" value="EamA"/>
    <property type="match status" value="2"/>
</dbReference>
<reference evidence="7" key="1">
    <citation type="submission" date="2022-03" db="EMBL/GenBank/DDBJ databases">
        <authorList>
            <person name="Woo C.Y."/>
        </authorList>
    </citation>
    <scope>NUCLEOTIDE SEQUENCE</scope>
    <source>
        <strain evidence="7">CYS-02</strain>
    </source>
</reference>
<keyword evidence="2 5" id="KW-0812">Transmembrane</keyword>
<feature type="transmembrane region" description="Helical" evidence="5">
    <location>
        <begin position="277"/>
        <end position="296"/>
    </location>
</feature>
<feature type="transmembrane region" description="Helical" evidence="5">
    <location>
        <begin position="44"/>
        <end position="62"/>
    </location>
</feature>
<dbReference type="Gene3D" id="1.10.3730.20">
    <property type="match status" value="1"/>
</dbReference>
<feature type="transmembrane region" description="Helical" evidence="5">
    <location>
        <begin position="220"/>
        <end position="243"/>
    </location>
</feature>
<evidence type="ECO:0000256" key="1">
    <source>
        <dbReference type="ARBA" id="ARBA00004141"/>
    </source>
</evidence>
<evidence type="ECO:0000256" key="4">
    <source>
        <dbReference type="ARBA" id="ARBA00023136"/>
    </source>
</evidence>
<comment type="subcellular location">
    <subcellularLocation>
        <location evidence="1">Membrane</location>
        <topology evidence="1">Multi-pass membrane protein</topology>
    </subcellularLocation>
</comment>
<feature type="domain" description="EamA" evidence="6">
    <location>
        <begin position="15"/>
        <end position="146"/>
    </location>
</feature>
<feature type="domain" description="EamA" evidence="6">
    <location>
        <begin position="161"/>
        <end position="292"/>
    </location>
</feature>